<feature type="compositionally biased region" description="Basic residues" evidence="2">
    <location>
        <begin position="352"/>
        <end position="363"/>
    </location>
</feature>
<dbReference type="Proteomes" id="UP000275078">
    <property type="component" value="Unassembled WGS sequence"/>
</dbReference>
<dbReference type="PROSITE" id="PS50975">
    <property type="entry name" value="ATP_GRASP"/>
    <property type="match status" value="1"/>
</dbReference>
<gene>
    <name evidence="4" type="ORF">BJ508DRAFT_230966</name>
</gene>
<dbReference type="InterPro" id="IPR011761">
    <property type="entry name" value="ATP-grasp"/>
</dbReference>
<dbReference type="InterPro" id="IPR003806">
    <property type="entry name" value="ATP-grasp_PylC-type"/>
</dbReference>
<dbReference type="EMBL" id="ML119802">
    <property type="protein sequence ID" value="RPA74034.1"/>
    <property type="molecule type" value="Genomic_DNA"/>
</dbReference>
<proteinExistence type="predicted"/>
<dbReference type="Pfam" id="PF02655">
    <property type="entry name" value="ATP-grasp_3"/>
    <property type="match status" value="1"/>
</dbReference>
<feature type="domain" description="ATP-grasp" evidence="3">
    <location>
        <begin position="140"/>
        <end position="344"/>
    </location>
</feature>
<evidence type="ECO:0000313" key="4">
    <source>
        <dbReference type="EMBL" id="RPA74034.1"/>
    </source>
</evidence>
<dbReference type="Gene3D" id="3.40.50.20">
    <property type="match status" value="1"/>
</dbReference>
<evidence type="ECO:0000313" key="5">
    <source>
        <dbReference type="Proteomes" id="UP000275078"/>
    </source>
</evidence>
<feature type="compositionally biased region" description="Basic and acidic residues" evidence="2">
    <location>
        <begin position="509"/>
        <end position="526"/>
    </location>
</feature>
<name>A0A3N4HWI9_ASCIM</name>
<organism evidence="4 5">
    <name type="scientific">Ascobolus immersus RN42</name>
    <dbReference type="NCBI Taxonomy" id="1160509"/>
    <lineage>
        <taxon>Eukaryota</taxon>
        <taxon>Fungi</taxon>
        <taxon>Dikarya</taxon>
        <taxon>Ascomycota</taxon>
        <taxon>Pezizomycotina</taxon>
        <taxon>Pezizomycetes</taxon>
        <taxon>Pezizales</taxon>
        <taxon>Ascobolaceae</taxon>
        <taxon>Ascobolus</taxon>
    </lineage>
</organism>
<keyword evidence="1" id="KW-0067">ATP-binding</keyword>
<keyword evidence="1" id="KW-0547">Nucleotide-binding</keyword>
<dbReference type="OrthoDB" id="186626at2759"/>
<sequence>MKLNPCRPTFKRSPSDYDPNEHRPLNILLTNGRFPVSIDVARQLHLAGHNIFVVDPMHYHVCKFSNVVYRSHYVPAPHVDAEGYLKAVEKAIREDKIDLVLPLHEEIFFLVSMGSDMIQERLFACDWKTLLTLHNKWEFSKFLRRIGLDTPDAFLIKSAKELREKKEELQLDKLEYALKPIYGRACAGVHHLKPDKEPDWESLEKDINDDNHYIAQRWLYGKRYCSYSIVRRNRVVLLGIYPVRDTLDDGSSCVYFESIQHTGILHYHEKIAERLPKGINSCQIALDFIETETTNEESNETGTTTKTITEKRLYAIECNPRATSGIHLFSGTTLLADIIAGDLTPPDPNNKKGFRTPPKKTKKYSSSSPPSDGTSYDASITNDIVIPRPGASRQVAPGMLMYSRKKSDHGFKQYLSHMKRLMSSKDVIFSLHDIAPSLMQPFLLTSYYEICRERQLKLPEMFQWDVTWEPKGETLRKAYALFEEDEAQKGEVRSGDSVDDEGVLLLGKKGETAEVDGRDEMGRDGKLAGSLDGSDEGVGWENGDERGRRLGLNA</sequence>
<feature type="region of interest" description="Disordered" evidence="2">
    <location>
        <begin position="345"/>
        <end position="378"/>
    </location>
</feature>
<evidence type="ECO:0000259" key="3">
    <source>
        <dbReference type="PROSITE" id="PS50975"/>
    </source>
</evidence>
<accession>A0A3N4HWI9</accession>
<feature type="region of interest" description="Disordered" evidence="2">
    <location>
        <begin position="509"/>
        <end position="554"/>
    </location>
</feature>
<keyword evidence="5" id="KW-1185">Reference proteome</keyword>
<evidence type="ECO:0000256" key="2">
    <source>
        <dbReference type="SAM" id="MobiDB-lite"/>
    </source>
</evidence>
<evidence type="ECO:0000256" key="1">
    <source>
        <dbReference type="PROSITE-ProRule" id="PRU00409"/>
    </source>
</evidence>
<protein>
    <recommendedName>
        <fullName evidence="3">ATP-grasp domain-containing protein</fullName>
    </recommendedName>
</protein>
<reference evidence="4 5" key="1">
    <citation type="journal article" date="2018" name="Nat. Ecol. Evol.">
        <title>Pezizomycetes genomes reveal the molecular basis of ectomycorrhizal truffle lifestyle.</title>
        <authorList>
            <person name="Murat C."/>
            <person name="Payen T."/>
            <person name="Noel B."/>
            <person name="Kuo A."/>
            <person name="Morin E."/>
            <person name="Chen J."/>
            <person name="Kohler A."/>
            <person name="Krizsan K."/>
            <person name="Balestrini R."/>
            <person name="Da Silva C."/>
            <person name="Montanini B."/>
            <person name="Hainaut M."/>
            <person name="Levati E."/>
            <person name="Barry K.W."/>
            <person name="Belfiori B."/>
            <person name="Cichocki N."/>
            <person name="Clum A."/>
            <person name="Dockter R.B."/>
            <person name="Fauchery L."/>
            <person name="Guy J."/>
            <person name="Iotti M."/>
            <person name="Le Tacon F."/>
            <person name="Lindquist E.A."/>
            <person name="Lipzen A."/>
            <person name="Malagnac F."/>
            <person name="Mello A."/>
            <person name="Molinier V."/>
            <person name="Miyauchi S."/>
            <person name="Poulain J."/>
            <person name="Riccioni C."/>
            <person name="Rubini A."/>
            <person name="Sitrit Y."/>
            <person name="Splivallo R."/>
            <person name="Traeger S."/>
            <person name="Wang M."/>
            <person name="Zifcakova L."/>
            <person name="Wipf D."/>
            <person name="Zambonelli A."/>
            <person name="Paolocci F."/>
            <person name="Nowrousian M."/>
            <person name="Ottonello S."/>
            <person name="Baldrian P."/>
            <person name="Spatafora J.W."/>
            <person name="Henrissat B."/>
            <person name="Nagy L.G."/>
            <person name="Aury J.M."/>
            <person name="Wincker P."/>
            <person name="Grigoriev I.V."/>
            <person name="Bonfante P."/>
            <person name="Martin F.M."/>
        </authorList>
    </citation>
    <scope>NUCLEOTIDE SEQUENCE [LARGE SCALE GENOMIC DNA]</scope>
    <source>
        <strain evidence="4 5">RN42</strain>
    </source>
</reference>
<dbReference type="SUPFAM" id="SSF56059">
    <property type="entry name" value="Glutathione synthetase ATP-binding domain-like"/>
    <property type="match status" value="1"/>
</dbReference>
<dbReference type="GO" id="GO:0046872">
    <property type="term" value="F:metal ion binding"/>
    <property type="evidence" value="ECO:0007669"/>
    <property type="project" value="InterPro"/>
</dbReference>
<dbReference type="AlphaFoldDB" id="A0A3N4HWI9"/>
<dbReference type="GO" id="GO:0005524">
    <property type="term" value="F:ATP binding"/>
    <property type="evidence" value="ECO:0007669"/>
    <property type="project" value="UniProtKB-UniRule"/>
</dbReference>